<organism evidence="5 6">
    <name type="scientific">Naegleria lovaniensis</name>
    <name type="common">Amoeba</name>
    <dbReference type="NCBI Taxonomy" id="51637"/>
    <lineage>
        <taxon>Eukaryota</taxon>
        <taxon>Discoba</taxon>
        <taxon>Heterolobosea</taxon>
        <taxon>Tetramitia</taxon>
        <taxon>Eutetramitia</taxon>
        <taxon>Vahlkampfiidae</taxon>
        <taxon>Naegleria</taxon>
    </lineage>
</organism>
<evidence type="ECO:0000256" key="1">
    <source>
        <dbReference type="ARBA" id="ARBA00004230"/>
    </source>
</evidence>
<dbReference type="AlphaFoldDB" id="A0AA88GL34"/>
<evidence type="ECO:0008006" key="7">
    <source>
        <dbReference type="Google" id="ProtNLM"/>
    </source>
</evidence>
<evidence type="ECO:0000256" key="4">
    <source>
        <dbReference type="ARBA" id="ARBA00035651"/>
    </source>
</evidence>
<evidence type="ECO:0000313" key="5">
    <source>
        <dbReference type="EMBL" id="KAG2382966.1"/>
    </source>
</evidence>
<keyword evidence="6" id="KW-1185">Reference proteome</keyword>
<name>A0AA88GL34_NAELO</name>
<evidence type="ECO:0000256" key="3">
    <source>
        <dbReference type="ARBA" id="ARBA00023273"/>
    </source>
</evidence>
<dbReference type="GeneID" id="68097388"/>
<evidence type="ECO:0000313" key="6">
    <source>
        <dbReference type="Proteomes" id="UP000816034"/>
    </source>
</evidence>
<proteinExistence type="inferred from homology"/>
<dbReference type="PANTHER" id="PTHR14952:SF9">
    <property type="entry name" value="EF-HAND DOMAIN-CONTAINING PROTEIN"/>
    <property type="match status" value="1"/>
</dbReference>
<accession>A0AA88GL34</accession>
<dbReference type="Proteomes" id="UP000816034">
    <property type="component" value="Unassembled WGS sequence"/>
</dbReference>
<evidence type="ECO:0000256" key="2">
    <source>
        <dbReference type="ARBA" id="ARBA00022846"/>
    </source>
</evidence>
<comment type="subcellular location">
    <subcellularLocation>
        <location evidence="1">Cell projection</location>
        <location evidence="1">Cilium</location>
        <location evidence="1">Flagellum</location>
    </subcellularLocation>
</comment>
<dbReference type="Gene3D" id="1.20.890.10">
    <property type="entry name" value="cAMP-dependent protein kinase regulatory subunit, dimerization-anchoring domain"/>
    <property type="match status" value="1"/>
</dbReference>
<sequence>MDNQVLYSAEQIKIPSDLGEVIKQYTKDAIRASPSNLVQWSANYFANKTNKPLPFPNVPLTKSISE</sequence>
<keyword evidence="2" id="KW-0969">Cilium</keyword>
<comment type="caution">
    <text evidence="5">The sequence shown here is derived from an EMBL/GenBank/DDBJ whole genome shotgun (WGS) entry which is preliminary data.</text>
</comment>
<keyword evidence="2" id="KW-0282">Flagellum</keyword>
<gene>
    <name evidence="5" type="ORF">C9374_004933</name>
</gene>
<dbReference type="PANTHER" id="PTHR14952">
    <property type="entry name" value="ROPPORIN-1-LIKE PROTEIN"/>
    <property type="match status" value="1"/>
</dbReference>
<dbReference type="RefSeq" id="XP_044548645.1">
    <property type="nucleotide sequence ID" value="XM_044694627.1"/>
</dbReference>
<keyword evidence="3" id="KW-0966">Cell projection</keyword>
<dbReference type="SUPFAM" id="SSF47391">
    <property type="entry name" value="Dimerization-anchoring domain of cAMP-dependent PK regulatory subunit"/>
    <property type="match status" value="1"/>
</dbReference>
<protein>
    <recommendedName>
        <fullName evidence="7">RIIa domain-containing protein</fullName>
    </recommendedName>
</protein>
<dbReference type="EMBL" id="PYSW02000022">
    <property type="protein sequence ID" value="KAG2382966.1"/>
    <property type="molecule type" value="Genomic_DNA"/>
</dbReference>
<reference evidence="5 6" key="1">
    <citation type="journal article" date="2018" name="BMC Genomics">
        <title>The genome of Naegleria lovaniensis, the basis for a comparative approach to unravel pathogenicity factors of the human pathogenic amoeba N. fowleri.</title>
        <authorList>
            <person name="Liechti N."/>
            <person name="Schurch N."/>
            <person name="Bruggmann R."/>
            <person name="Wittwer M."/>
        </authorList>
    </citation>
    <scope>NUCLEOTIDE SEQUENCE [LARGE SCALE GENOMIC DNA]</scope>
    <source>
        <strain evidence="5 6">ATCC 30569</strain>
    </source>
</reference>
<comment type="similarity">
    <text evidence="4">Belongs to the ropporin family.</text>
</comment>
<dbReference type="GO" id="GO:0031514">
    <property type="term" value="C:motile cilium"/>
    <property type="evidence" value="ECO:0007669"/>
    <property type="project" value="UniProtKB-SubCell"/>
</dbReference>